<dbReference type="InterPro" id="IPR037069">
    <property type="entry name" value="AcylCoA_DH/ox_N_sf"/>
</dbReference>
<evidence type="ECO:0000259" key="2">
    <source>
        <dbReference type="Pfam" id="PF08028"/>
    </source>
</evidence>
<dbReference type="Gene3D" id="2.40.110.10">
    <property type="entry name" value="Butyryl-CoA Dehydrogenase, subunit A, domain 2"/>
    <property type="match status" value="1"/>
</dbReference>
<evidence type="ECO:0000256" key="1">
    <source>
        <dbReference type="ARBA" id="ARBA00023002"/>
    </source>
</evidence>
<accession>A0ABU6AHB1</accession>
<evidence type="ECO:0000313" key="4">
    <source>
        <dbReference type="Proteomes" id="UP001327093"/>
    </source>
</evidence>
<dbReference type="Pfam" id="PF08028">
    <property type="entry name" value="Acyl-CoA_dh_2"/>
    <property type="match status" value="1"/>
</dbReference>
<keyword evidence="1" id="KW-0560">Oxidoreductase</keyword>
<dbReference type="EMBL" id="JAWLNX010000023">
    <property type="protein sequence ID" value="MEB3370954.1"/>
    <property type="molecule type" value="Genomic_DNA"/>
</dbReference>
<name>A0ABU6AHB1_9PSEU</name>
<dbReference type="PANTHER" id="PTHR43884">
    <property type="entry name" value="ACYL-COA DEHYDROGENASE"/>
    <property type="match status" value="1"/>
</dbReference>
<feature type="domain" description="Acyl-CoA dehydrogenase C-terminal" evidence="2">
    <location>
        <begin position="228"/>
        <end position="365"/>
    </location>
</feature>
<comment type="caution">
    <text evidence="3">The sequence shown here is derived from an EMBL/GenBank/DDBJ whole genome shotgun (WGS) entry which is preliminary data.</text>
</comment>
<dbReference type="PANTHER" id="PTHR43884:SF12">
    <property type="entry name" value="ISOVALERYL-COA DEHYDROGENASE, MITOCHONDRIAL-RELATED"/>
    <property type="match status" value="1"/>
</dbReference>
<dbReference type="InterPro" id="IPR009100">
    <property type="entry name" value="AcylCoA_DH/oxidase_NM_dom_sf"/>
</dbReference>
<dbReference type="Proteomes" id="UP001327093">
    <property type="component" value="Unassembled WGS sequence"/>
</dbReference>
<dbReference type="Gene3D" id="1.20.140.10">
    <property type="entry name" value="Butyryl-CoA Dehydrogenase, subunit A, domain 3"/>
    <property type="match status" value="1"/>
</dbReference>
<reference evidence="3 4" key="1">
    <citation type="submission" date="2023-10" db="EMBL/GenBank/DDBJ databases">
        <title>Saccharopolyspora sp. nov., isolated from mangrove soil.</title>
        <authorList>
            <person name="Lu Y."/>
            <person name="Liu W."/>
        </authorList>
    </citation>
    <scope>NUCLEOTIDE SEQUENCE [LARGE SCALE GENOMIC DNA]</scope>
    <source>
        <strain evidence="3 4">S2-29</strain>
    </source>
</reference>
<dbReference type="SUPFAM" id="SSF56645">
    <property type="entry name" value="Acyl-CoA dehydrogenase NM domain-like"/>
    <property type="match status" value="1"/>
</dbReference>
<proteinExistence type="predicted"/>
<dbReference type="Gene3D" id="1.10.540.10">
    <property type="entry name" value="Acyl-CoA dehydrogenase/oxidase, N-terminal domain"/>
    <property type="match status" value="1"/>
</dbReference>
<dbReference type="InterPro" id="IPR046373">
    <property type="entry name" value="Acyl-CoA_Oxase/DH_mid-dom_sf"/>
</dbReference>
<dbReference type="InterPro" id="IPR013107">
    <property type="entry name" value="Acyl-CoA_DH_C"/>
</dbReference>
<dbReference type="SUPFAM" id="SSF47203">
    <property type="entry name" value="Acyl-CoA dehydrogenase C-terminal domain-like"/>
    <property type="match status" value="1"/>
</dbReference>
<sequence>MSEDWKAVAEELAAELRADAVERERGGAEPASEVDRLRKSGLLRLLVPSERGGGGAGWSAVNEATRIVAAADASVGHLLGYHYLQLWRTGLFARPDEVERLQRATTTENWFWAGVSNPLDAALRLTAVPGGLRVDGTKTFATGTSVADRLVVSGVRTDTDAKVTFTIDARAAGISHPGGWDNLGQRLTASGAIAFDGAFVPDAEILGNSDDDTAGAVLRSLASLGFQLMLAQVAVGIAEGALAEAADYTRTRGRGWAPAGISAAVEDPYALAGYGEWVARTKAARALADEAAAALWSAFEAGEELGAEQRGEAAVTIASAKVVSSRLATEIASGVFEFTGARSTSNSVGLDRFWRNARTLTLHDPMSHKASEVGEHFLTGAHPIPSGYS</sequence>
<organism evidence="3 4">
    <name type="scientific">Saccharopolyspora mangrovi</name>
    <dbReference type="NCBI Taxonomy" id="3082379"/>
    <lineage>
        <taxon>Bacteria</taxon>
        <taxon>Bacillati</taxon>
        <taxon>Actinomycetota</taxon>
        <taxon>Actinomycetes</taxon>
        <taxon>Pseudonocardiales</taxon>
        <taxon>Pseudonocardiaceae</taxon>
        <taxon>Saccharopolyspora</taxon>
    </lineage>
</organism>
<gene>
    <name evidence="3" type="ORF">R4I43_26470</name>
</gene>
<dbReference type="PIRSF" id="PIRSF016578">
    <property type="entry name" value="HsaA"/>
    <property type="match status" value="1"/>
</dbReference>
<dbReference type="InterPro" id="IPR036250">
    <property type="entry name" value="AcylCo_DH-like_C"/>
</dbReference>
<evidence type="ECO:0000313" key="3">
    <source>
        <dbReference type="EMBL" id="MEB3370954.1"/>
    </source>
</evidence>
<protein>
    <submittedName>
        <fullName evidence="3">Acyl-CoA dehydrogenase family protein</fullName>
    </submittedName>
</protein>
<keyword evidence="4" id="KW-1185">Reference proteome</keyword>
<dbReference type="RefSeq" id="WP_324268425.1">
    <property type="nucleotide sequence ID" value="NZ_JAWLNX010000023.1"/>
</dbReference>